<evidence type="ECO:0000313" key="4">
    <source>
        <dbReference type="Proteomes" id="UP000007350"/>
    </source>
</evidence>
<feature type="compositionally biased region" description="Basic and acidic residues" evidence="1">
    <location>
        <begin position="65"/>
        <end position="80"/>
    </location>
</feature>
<reference evidence="3 4" key="1">
    <citation type="journal article" date="2012" name="BMC Genomics">
        <title>Comparative genomic analysis of human infective Trypanosoma cruzi lineages with the bat-restricted subspecies T. cruzi marinkellei.</title>
        <authorList>
            <person name="Franzen O."/>
            <person name="Talavera-Lopez C."/>
            <person name="Ochaya S."/>
            <person name="Butler C.E."/>
            <person name="Messenger L.A."/>
            <person name="Lewis M.D."/>
            <person name="Llewellyn M.S."/>
            <person name="Marinkelle C.J."/>
            <person name="Tyler K.M."/>
            <person name="Miles M.A."/>
            <person name="Andersson B."/>
        </authorList>
    </citation>
    <scope>NUCLEOTIDE SEQUENCE [LARGE SCALE GENOMIC DNA]</scope>
    <source>
        <strain evidence="3 4">B7</strain>
    </source>
</reference>
<dbReference type="AlphaFoldDB" id="K2MUH5"/>
<protein>
    <submittedName>
        <fullName evidence="3">Mucin-associated surface protein (MASP), putative</fullName>
    </submittedName>
</protein>
<feature type="compositionally biased region" description="Polar residues" evidence="1">
    <location>
        <begin position="195"/>
        <end position="207"/>
    </location>
</feature>
<sequence length="250" mass="26488">MAMMMTGRVLLVCALCVLWCGGAGGGGCTETTTSNVAPDTEKNLQSKDNTIRGAEVNGNNGQPADLHRAEASVSDVKKAEAVPGAAAQPAAQATEAMEEKKGSKDEKTQKEIDADTKKQIEDDVKYDEENKNDNEKDDEEKQEEEEEEKEDADEEDVKQKEDEEKKKEGNVTGTTKGMSAGSQEQPISPSDAEGASNQTKPKNTQTPVEATFIKHTTATTGDSDGSTAVSHTTSPLLLLLLVACAAVVAA</sequence>
<evidence type="ECO:0000256" key="2">
    <source>
        <dbReference type="SAM" id="SignalP"/>
    </source>
</evidence>
<evidence type="ECO:0000313" key="3">
    <source>
        <dbReference type="EMBL" id="EKF30725.1"/>
    </source>
</evidence>
<dbReference type="EMBL" id="AHKC01011739">
    <property type="protein sequence ID" value="EKF30725.1"/>
    <property type="molecule type" value="Genomic_DNA"/>
</dbReference>
<keyword evidence="4" id="KW-1185">Reference proteome</keyword>
<keyword evidence="2" id="KW-0732">Signal</keyword>
<gene>
    <name evidence="3" type="ORF">MOQ_005457</name>
</gene>
<feature type="region of interest" description="Disordered" evidence="1">
    <location>
        <begin position="39"/>
        <end position="207"/>
    </location>
</feature>
<feature type="chain" id="PRO_5003861589" evidence="2">
    <location>
        <begin position="26"/>
        <end position="250"/>
    </location>
</feature>
<accession>K2MUH5</accession>
<feature type="compositionally biased region" description="Basic and acidic residues" evidence="1">
    <location>
        <begin position="157"/>
        <end position="169"/>
    </location>
</feature>
<dbReference type="Proteomes" id="UP000007350">
    <property type="component" value="Unassembled WGS sequence"/>
</dbReference>
<feature type="signal peptide" evidence="2">
    <location>
        <begin position="1"/>
        <end position="25"/>
    </location>
</feature>
<name>K2MUH5_TRYCR</name>
<organism evidence="3 4">
    <name type="scientific">Trypanosoma cruzi marinkellei</name>
    <dbReference type="NCBI Taxonomy" id="85056"/>
    <lineage>
        <taxon>Eukaryota</taxon>
        <taxon>Discoba</taxon>
        <taxon>Euglenozoa</taxon>
        <taxon>Kinetoplastea</taxon>
        <taxon>Metakinetoplastina</taxon>
        <taxon>Trypanosomatida</taxon>
        <taxon>Trypanosomatidae</taxon>
        <taxon>Trypanosoma</taxon>
        <taxon>Schizotrypanum</taxon>
    </lineage>
</organism>
<proteinExistence type="predicted"/>
<dbReference type="OrthoDB" id="10672537at2759"/>
<feature type="compositionally biased region" description="Low complexity" evidence="1">
    <location>
        <begin position="81"/>
        <end position="95"/>
    </location>
</feature>
<feature type="compositionally biased region" description="Polar residues" evidence="1">
    <location>
        <begin position="171"/>
        <end position="188"/>
    </location>
</feature>
<feature type="compositionally biased region" description="Basic and acidic residues" evidence="1">
    <location>
        <begin position="97"/>
        <end position="134"/>
    </location>
</feature>
<feature type="compositionally biased region" description="Acidic residues" evidence="1">
    <location>
        <begin position="135"/>
        <end position="156"/>
    </location>
</feature>
<comment type="caution">
    <text evidence="3">The sequence shown here is derived from an EMBL/GenBank/DDBJ whole genome shotgun (WGS) entry which is preliminary data.</text>
</comment>
<evidence type="ECO:0000256" key="1">
    <source>
        <dbReference type="SAM" id="MobiDB-lite"/>
    </source>
</evidence>